<dbReference type="RefSeq" id="WP_099152496.1">
    <property type="nucleotide sequence ID" value="NZ_PDUD01000027.1"/>
</dbReference>
<keyword evidence="7 9" id="KW-0547">Nucleotide-binding</keyword>
<reference evidence="11 12" key="1">
    <citation type="submission" date="2017-10" db="EMBL/GenBank/DDBJ databases">
        <title>The draft genome sequence of Lewinella nigricans NBRC 102662.</title>
        <authorList>
            <person name="Wang K."/>
        </authorList>
    </citation>
    <scope>NUCLEOTIDE SEQUENCE [LARGE SCALE GENOMIC DNA]</scope>
    <source>
        <strain evidence="11 12">NBRC 102662</strain>
    </source>
</reference>
<evidence type="ECO:0000256" key="5">
    <source>
        <dbReference type="ARBA" id="ARBA00022490"/>
    </source>
</evidence>
<dbReference type="EC" id="3.1.3.5" evidence="9"/>
<comment type="caution">
    <text evidence="11">The sequence shown here is derived from an EMBL/GenBank/DDBJ whole genome shotgun (WGS) entry which is preliminary data.</text>
</comment>
<keyword evidence="8 9" id="KW-0378">Hydrolase</keyword>
<keyword evidence="5 9" id="KW-0963">Cytoplasm</keyword>
<feature type="binding site" evidence="9">
    <location>
        <position position="11"/>
    </location>
    <ligand>
        <name>a divalent metal cation</name>
        <dbReference type="ChEBI" id="CHEBI:60240"/>
    </ligand>
</feature>
<feature type="binding site" evidence="9">
    <location>
        <position position="12"/>
    </location>
    <ligand>
        <name>a divalent metal cation</name>
        <dbReference type="ChEBI" id="CHEBI:60240"/>
    </ligand>
</feature>
<evidence type="ECO:0000256" key="9">
    <source>
        <dbReference type="HAMAP-Rule" id="MF_00060"/>
    </source>
</evidence>
<protein>
    <recommendedName>
        <fullName evidence="9">5'-nucleotidase SurE</fullName>
        <ecNumber evidence="9">3.1.3.5</ecNumber>
    </recommendedName>
    <alternativeName>
        <fullName evidence="9">Nucleoside 5'-monophosphate phosphohydrolase</fullName>
    </alternativeName>
</protein>
<dbReference type="GO" id="GO:0004309">
    <property type="term" value="F:exopolyphosphatase activity"/>
    <property type="evidence" value="ECO:0007669"/>
    <property type="project" value="TreeGrafter"/>
</dbReference>
<dbReference type="FunFam" id="3.40.1210.10:FF:000001">
    <property type="entry name" value="5'/3'-nucleotidase SurE"/>
    <property type="match status" value="1"/>
</dbReference>
<gene>
    <name evidence="9" type="primary">surE</name>
    <name evidence="11" type="ORF">CRP01_23215</name>
</gene>
<dbReference type="OrthoDB" id="9780815at2"/>
<feature type="domain" description="Survival protein SurE-like phosphatase/nucleotidase" evidence="10">
    <location>
        <begin position="6"/>
        <end position="193"/>
    </location>
</feature>
<dbReference type="NCBIfam" id="NF001490">
    <property type="entry name" value="PRK00346.1-4"/>
    <property type="match status" value="1"/>
</dbReference>
<evidence type="ECO:0000256" key="7">
    <source>
        <dbReference type="ARBA" id="ARBA00022741"/>
    </source>
</evidence>
<dbReference type="NCBIfam" id="TIGR00087">
    <property type="entry name" value="surE"/>
    <property type="match status" value="1"/>
</dbReference>
<comment type="cofactor">
    <cofactor evidence="9">
        <name>a divalent metal cation</name>
        <dbReference type="ChEBI" id="CHEBI:60240"/>
    </cofactor>
    <text evidence="9">Binds 1 divalent metal cation per subunit.</text>
</comment>
<keyword evidence="6 9" id="KW-0479">Metal-binding</keyword>
<dbReference type="EMBL" id="PDUD01000027">
    <property type="protein sequence ID" value="PHN04110.1"/>
    <property type="molecule type" value="Genomic_DNA"/>
</dbReference>
<keyword evidence="12" id="KW-1185">Reference proteome</keyword>
<evidence type="ECO:0000256" key="8">
    <source>
        <dbReference type="ARBA" id="ARBA00022801"/>
    </source>
</evidence>
<dbReference type="InterPro" id="IPR036523">
    <property type="entry name" value="SurE-like_sf"/>
</dbReference>
<feature type="binding site" evidence="9">
    <location>
        <position position="42"/>
    </location>
    <ligand>
        <name>a divalent metal cation</name>
        <dbReference type="ChEBI" id="CHEBI:60240"/>
    </ligand>
</feature>
<dbReference type="GO" id="GO:0008254">
    <property type="term" value="F:3'-nucleotidase activity"/>
    <property type="evidence" value="ECO:0007669"/>
    <property type="project" value="TreeGrafter"/>
</dbReference>
<dbReference type="InterPro" id="IPR002828">
    <property type="entry name" value="SurE-like_Pase/nucleotidase"/>
</dbReference>
<dbReference type="PANTHER" id="PTHR30457">
    <property type="entry name" value="5'-NUCLEOTIDASE SURE"/>
    <property type="match status" value="1"/>
</dbReference>
<evidence type="ECO:0000256" key="6">
    <source>
        <dbReference type="ARBA" id="ARBA00022723"/>
    </source>
</evidence>
<evidence type="ECO:0000256" key="4">
    <source>
        <dbReference type="ARBA" id="ARBA00011062"/>
    </source>
</evidence>
<dbReference type="SUPFAM" id="SSF64167">
    <property type="entry name" value="SurE-like"/>
    <property type="match status" value="1"/>
</dbReference>
<dbReference type="AlphaFoldDB" id="A0A2D0N6U6"/>
<dbReference type="InterPro" id="IPR030048">
    <property type="entry name" value="SurE"/>
</dbReference>
<comment type="cofactor">
    <cofactor evidence="2">
        <name>Mg(2+)</name>
        <dbReference type="ChEBI" id="CHEBI:18420"/>
    </cofactor>
</comment>
<feature type="binding site" evidence="9">
    <location>
        <position position="99"/>
    </location>
    <ligand>
        <name>a divalent metal cation</name>
        <dbReference type="ChEBI" id="CHEBI:60240"/>
    </ligand>
</feature>
<evidence type="ECO:0000256" key="2">
    <source>
        <dbReference type="ARBA" id="ARBA00001946"/>
    </source>
</evidence>
<dbReference type="GO" id="GO:0005737">
    <property type="term" value="C:cytoplasm"/>
    <property type="evidence" value="ECO:0007669"/>
    <property type="project" value="UniProtKB-SubCell"/>
</dbReference>
<evidence type="ECO:0000313" key="12">
    <source>
        <dbReference type="Proteomes" id="UP000223913"/>
    </source>
</evidence>
<organism evidence="11 12">
    <name type="scientific">Flavilitoribacter nigricans (strain ATCC 23147 / DSM 23189 / NBRC 102662 / NCIMB 1420 / SS-2)</name>
    <name type="common">Lewinella nigricans</name>
    <dbReference type="NCBI Taxonomy" id="1122177"/>
    <lineage>
        <taxon>Bacteria</taxon>
        <taxon>Pseudomonadati</taxon>
        <taxon>Bacteroidota</taxon>
        <taxon>Saprospiria</taxon>
        <taxon>Saprospirales</taxon>
        <taxon>Lewinellaceae</taxon>
        <taxon>Flavilitoribacter</taxon>
    </lineage>
</organism>
<dbReference type="PANTHER" id="PTHR30457:SF12">
    <property type="entry name" value="5'_3'-NUCLEOTIDASE SURE"/>
    <property type="match status" value="1"/>
</dbReference>
<comment type="catalytic activity">
    <reaction evidence="1 9">
        <text>a ribonucleoside 5'-phosphate + H2O = a ribonucleoside + phosphate</text>
        <dbReference type="Rhea" id="RHEA:12484"/>
        <dbReference type="ChEBI" id="CHEBI:15377"/>
        <dbReference type="ChEBI" id="CHEBI:18254"/>
        <dbReference type="ChEBI" id="CHEBI:43474"/>
        <dbReference type="ChEBI" id="CHEBI:58043"/>
        <dbReference type="EC" id="3.1.3.5"/>
    </reaction>
</comment>
<comment type="function">
    <text evidence="9">Nucleotidase that shows phosphatase activity on nucleoside 5'-monophosphates.</text>
</comment>
<dbReference type="HAMAP" id="MF_00060">
    <property type="entry name" value="SurE"/>
    <property type="match status" value="1"/>
</dbReference>
<comment type="subcellular location">
    <subcellularLocation>
        <location evidence="3 9">Cytoplasm</location>
    </subcellularLocation>
</comment>
<dbReference type="Proteomes" id="UP000223913">
    <property type="component" value="Unassembled WGS sequence"/>
</dbReference>
<evidence type="ECO:0000256" key="3">
    <source>
        <dbReference type="ARBA" id="ARBA00004496"/>
    </source>
</evidence>
<sequence length="267" mass="28965">MSRPLILVTNDDGITAPGIRALVDVASQLGDVVVVAPDSPQSGMGHAVTIHDPVRIHEAKVFEGIEAYECTGTPVDCVKLAKHLILRDRKPTLALSGINHGSNAAINILYSGTLSAAMEASLEGIPSIGFSLLDFAYDADFDAAKPYLSELISFVLEHGLSSGSLLNVNIPKLPGDQIKGLKVCRQADSRWEEEFMEATDPRGQKYYWLTGKFVNMDSGEDTDLWALENGYISVVPSMHDLTNYKAIPLLKDMEKISYPSSADLRSA</sequence>
<proteinExistence type="inferred from homology"/>
<dbReference type="GO" id="GO:0000166">
    <property type="term" value="F:nucleotide binding"/>
    <property type="evidence" value="ECO:0007669"/>
    <property type="project" value="UniProtKB-KW"/>
</dbReference>
<evidence type="ECO:0000256" key="1">
    <source>
        <dbReference type="ARBA" id="ARBA00000815"/>
    </source>
</evidence>
<dbReference type="NCBIfam" id="NF001492">
    <property type="entry name" value="PRK00346.2-2"/>
    <property type="match status" value="1"/>
</dbReference>
<name>A0A2D0N6U6_FLAN2</name>
<dbReference type="GO" id="GO:0046872">
    <property type="term" value="F:metal ion binding"/>
    <property type="evidence" value="ECO:0007669"/>
    <property type="project" value="UniProtKB-UniRule"/>
</dbReference>
<comment type="similarity">
    <text evidence="4 9">Belongs to the SurE nucleotidase family.</text>
</comment>
<dbReference type="GO" id="GO:0008253">
    <property type="term" value="F:5'-nucleotidase activity"/>
    <property type="evidence" value="ECO:0007669"/>
    <property type="project" value="UniProtKB-UniRule"/>
</dbReference>
<evidence type="ECO:0000259" key="10">
    <source>
        <dbReference type="Pfam" id="PF01975"/>
    </source>
</evidence>
<accession>A0A2D0N6U6</accession>
<evidence type="ECO:0000313" key="11">
    <source>
        <dbReference type="EMBL" id="PHN04110.1"/>
    </source>
</evidence>
<dbReference type="Gene3D" id="3.40.1210.10">
    <property type="entry name" value="Survival protein SurE-like phosphatase/nucleotidase"/>
    <property type="match status" value="1"/>
</dbReference>
<dbReference type="Pfam" id="PF01975">
    <property type="entry name" value="SurE"/>
    <property type="match status" value="1"/>
</dbReference>